<dbReference type="Proteomes" id="UP000501830">
    <property type="component" value="Chromosome"/>
</dbReference>
<evidence type="ECO:0000313" key="1">
    <source>
        <dbReference type="EMBL" id="QIK52307.1"/>
    </source>
</evidence>
<dbReference type="InterPro" id="IPR011990">
    <property type="entry name" value="TPR-like_helical_dom_sf"/>
</dbReference>
<dbReference type="RefSeq" id="WP_166063369.1">
    <property type="nucleotide sequence ID" value="NZ_CP049889.1"/>
</dbReference>
<sequence>MLIEKIQDLVHRALTLHEAGDFESAETLFLEALYLFDDKENKLYQLVVYGLGINYAAQKNYDGAKRCFEEGRINAEKVMNIPHELEMYQQLVVLMRESGDYEATEVLIKEEIRYRKKQVPDDYEGLAAAYYEAAKLYKLWDKENKLKEVLKQATLYSEKANKV</sequence>
<reference evidence="1 2" key="1">
    <citation type="journal article" date="2017" name="Int. J. Syst. Evol. Microbiol.">
        <title>Jeotgalibaca porci sp. nov. and Jeotgalibaca arthritidis sp. nov., isolated from pigs, and emended description of the genus Jeotgalibaca.</title>
        <authorList>
            <person name="Zamora L."/>
            <person name="Perez-Sancho M."/>
            <person name="Dominguez L."/>
            <person name="Fernandez-Garayzabal J.F."/>
            <person name="Vela A.I."/>
        </authorList>
    </citation>
    <scope>NUCLEOTIDE SEQUENCE [LARGE SCALE GENOMIC DNA]</scope>
    <source>
        <strain evidence="1 2">CCUG 69148</strain>
    </source>
</reference>
<proteinExistence type="predicted"/>
<accession>A0A6G7WJA4</accession>
<dbReference type="GeneID" id="94553576"/>
<gene>
    <name evidence="1" type="ORF">G7058_09790</name>
</gene>
<keyword evidence="2" id="KW-1185">Reference proteome</keyword>
<evidence type="ECO:0008006" key="3">
    <source>
        <dbReference type="Google" id="ProtNLM"/>
    </source>
</evidence>
<organism evidence="1 2">
    <name type="scientific">Jeotgalibaca porci</name>
    <dbReference type="NCBI Taxonomy" id="1868793"/>
    <lineage>
        <taxon>Bacteria</taxon>
        <taxon>Bacillati</taxon>
        <taxon>Bacillota</taxon>
        <taxon>Bacilli</taxon>
        <taxon>Lactobacillales</taxon>
        <taxon>Carnobacteriaceae</taxon>
        <taxon>Jeotgalibaca</taxon>
    </lineage>
</organism>
<evidence type="ECO:0000313" key="2">
    <source>
        <dbReference type="Proteomes" id="UP000501830"/>
    </source>
</evidence>
<dbReference type="Gene3D" id="1.25.40.10">
    <property type="entry name" value="Tetratricopeptide repeat domain"/>
    <property type="match status" value="1"/>
</dbReference>
<dbReference type="AlphaFoldDB" id="A0A6G7WJA4"/>
<name>A0A6G7WJA4_9LACT</name>
<protein>
    <recommendedName>
        <fullName evidence="3">Tetratricopeptide repeat protein</fullName>
    </recommendedName>
</protein>
<dbReference type="EMBL" id="CP049889">
    <property type="protein sequence ID" value="QIK52307.1"/>
    <property type="molecule type" value="Genomic_DNA"/>
</dbReference>
<dbReference type="KEGG" id="jpo:G7058_09790"/>
<dbReference type="SUPFAM" id="SSF48452">
    <property type="entry name" value="TPR-like"/>
    <property type="match status" value="1"/>
</dbReference>